<gene>
    <name evidence="2" type="ORF">BDP27DRAFT_1247810</name>
</gene>
<feature type="domain" description="CxC2-like cysteine cluster KDZ transposase-associated" evidence="1">
    <location>
        <begin position="31"/>
        <end position="104"/>
    </location>
</feature>
<dbReference type="EMBL" id="JADNRY010000807">
    <property type="protein sequence ID" value="KAF9026573.1"/>
    <property type="molecule type" value="Genomic_DNA"/>
</dbReference>
<reference evidence="2" key="1">
    <citation type="submission" date="2020-11" db="EMBL/GenBank/DDBJ databases">
        <authorList>
            <consortium name="DOE Joint Genome Institute"/>
            <person name="Ahrendt S."/>
            <person name="Riley R."/>
            <person name="Andreopoulos W."/>
            <person name="Labutti K."/>
            <person name="Pangilinan J."/>
            <person name="Ruiz-Duenas F.J."/>
            <person name="Barrasa J.M."/>
            <person name="Sanchez-Garcia M."/>
            <person name="Camarero S."/>
            <person name="Miyauchi S."/>
            <person name="Serrano A."/>
            <person name="Linde D."/>
            <person name="Babiker R."/>
            <person name="Drula E."/>
            <person name="Ayuso-Fernandez I."/>
            <person name="Pacheco R."/>
            <person name="Padilla G."/>
            <person name="Ferreira P."/>
            <person name="Barriuso J."/>
            <person name="Kellner H."/>
            <person name="Castanera R."/>
            <person name="Alfaro M."/>
            <person name="Ramirez L."/>
            <person name="Pisabarro A.G."/>
            <person name="Kuo A."/>
            <person name="Tritt A."/>
            <person name="Lipzen A."/>
            <person name="He G."/>
            <person name="Yan M."/>
            <person name="Ng V."/>
            <person name="Cullen D."/>
            <person name="Martin F."/>
            <person name="Rosso M.-N."/>
            <person name="Henrissat B."/>
            <person name="Hibbett D."/>
            <person name="Martinez A.T."/>
            <person name="Grigoriev I.V."/>
        </authorList>
    </citation>
    <scope>NUCLEOTIDE SEQUENCE</scope>
    <source>
        <strain evidence="2">AH 40177</strain>
    </source>
</reference>
<comment type="caution">
    <text evidence="2">The sequence shown here is derived from an EMBL/GenBank/DDBJ whole genome shotgun (WGS) entry which is preliminary data.</text>
</comment>
<accession>A0A9P5P3T6</accession>
<dbReference type="Pfam" id="PF18803">
    <property type="entry name" value="CxC2"/>
    <property type="match status" value="1"/>
</dbReference>
<evidence type="ECO:0000313" key="3">
    <source>
        <dbReference type="Proteomes" id="UP000772434"/>
    </source>
</evidence>
<dbReference type="Proteomes" id="UP000772434">
    <property type="component" value="Unassembled WGS sequence"/>
</dbReference>
<sequence>KRFAQQLRWENEVLPILVRPYMEYLQKSLNLSQDIKLQHDSNRTCMNAREWVLEVVVLQFGKLQKISLCVCQCQPAAVQLIKRGLFGSAPKEPTHAVDIRLLDFVD</sequence>
<dbReference type="OrthoDB" id="3200967at2759"/>
<name>A0A9P5P3T6_9AGAR</name>
<organism evidence="2 3">
    <name type="scientific">Rhodocollybia butyracea</name>
    <dbReference type="NCBI Taxonomy" id="206335"/>
    <lineage>
        <taxon>Eukaryota</taxon>
        <taxon>Fungi</taxon>
        <taxon>Dikarya</taxon>
        <taxon>Basidiomycota</taxon>
        <taxon>Agaricomycotina</taxon>
        <taxon>Agaricomycetes</taxon>
        <taxon>Agaricomycetidae</taxon>
        <taxon>Agaricales</taxon>
        <taxon>Marasmiineae</taxon>
        <taxon>Omphalotaceae</taxon>
        <taxon>Rhodocollybia</taxon>
    </lineage>
</organism>
<keyword evidence="3" id="KW-1185">Reference proteome</keyword>
<evidence type="ECO:0000313" key="2">
    <source>
        <dbReference type="EMBL" id="KAF9026573.1"/>
    </source>
</evidence>
<dbReference type="AlphaFoldDB" id="A0A9P5P3T6"/>
<evidence type="ECO:0000259" key="1">
    <source>
        <dbReference type="Pfam" id="PF18803"/>
    </source>
</evidence>
<protein>
    <recommendedName>
        <fullName evidence="1">CxC2-like cysteine cluster KDZ transposase-associated domain-containing protein</fullName>
    </recommendedName>
</protein>
<proteinExistence type="predicted"/>
<dbReference type="InterPro" id="IPR041457">
    <property type="entry name" value="CxC2_KDZ-assoc"/>
</dbReference>
<feature type="non-terminal residue" evidence="2">
    <location>
        <position position="106"/>
    </location>
</feature>